<dbReference type="Proteomes" id="UP001469553">
    <property type="component" value="Unassembled WGS sequence"/>
</dbReference>
<evidence type="ECO:0000313" key="1">
    <source>
        <dbReference type="EMBL" id="MEQ2308872.1"/>
    </source>
</evidence>
<dbReference type="EMBL" id="JAHRIP010070143">
    <property type="protein sequence ID" value="MEQ2308872.1"/>
    <property type="molecule type" value="Genomic_DNA"/>
</dbReference>
<organism evidence="1 2">
    <name type="scientific">Ameca splendens</name>
    <dbReference type="NCBI Taxonomy" id="208324"/>
    <lineage>
        <taxon>Eukaryota</taxon>
        <taxon>Metazoa</taxon>
        <taxon>Chordata</taxon>
        <taxon>Craniata</taxon>
        <taxon>Vertebrata</taxon>
        <taxon>Euteleostomi</taxon>
        <taxon>Actinopterygii</taxon>
        <taxon>Neopterygii</taxon>
        <taxon>Teleostei</taxon>
        <taxon>Neoteleostei</taxon>
        <taxon>Acanthomorphata</taxon>
        <taxon>Ovalentaria</taxon>
        <taxon>Atherinomorphae</taxon>
        <taxon>Cyprinodontiformes</taxon>
        <taxon>Goodeidae</taxon>
        <taxon>Ameca</taxon>
    </lineage>
</organism>
<accession>A0ABV0ZT08</accession>
<protein>
    <submittedName>
        <fullName evidence="1">Uncharacterized protein</fullName>
    </submittedName>
</protein>
<sequence>MNQKIRLSYRKDFTFVPKHKSAISIAHTKVLPILMLHMLCKSEDRFISKPSVMKNKTDHHHQCLEKCGVLVLCHTNFTCETKIFIFVSFDQITFFHMFTVSGLWETANRTSDLWSK</sequence>
<name>A0ABV0ZT08_9TELE</name>
<gene>
    <name evidence="1" type="ORF">AMECASPLE_032772</name>
</gene>
<keyword evidence="2" id="KW-1185">Reference proteome</keyword>
<evidence type="ECO:0000313" key="2">
    <source>
        <dbReference type="Proteomes" id="UP001469553"/>
    </source>
</evidence>
<reference evidence="1 2" key="1">
    <citation type="submission" date="2021-06" db="EMBL/GenBank/DDBJ databases">
        <authorList>
            <person name="Palmer J.M."/>
        </authorList>
    </citation>
    <scope>NUCLEOTIDE SEQUENCE [LARGE SCALE GENOMIC DNA]</scope>
    <source>
        <strain evidence="1 2">AS_MEX2019</strain>
        <tissue evidence="1">Muscle</tissue>
    </source>
</reference>
<comment type="caution">
    <text evidence="1">The sequence shown here is derived from an EMBL/GenBank/DDBJ whole genome shotgun (WGS) entry which is preliminary data.</text>
</comment>
<proteinExistence type="predicted"/>